<feature type="chain" id="PRO_5046390856" description="Nicotinic acid mononucleotide adenyltransferase" evidence="1">
    <location>
        <begin position="22"/>
        <end position="132"/>
    </location>
</feature>
<proteinExistence type="predicted"/>
<dbReference type="EMBL" id="JACAGK010000065">
    <property type="protein sequence ID" value="MDM1049983.1"/>
    <property type="molecule type" value="Genomic_DNA"/>
</dbReference>
<evidence type="ECO:0000313" key="3">
    <source>
        <dbReference type="Proteomes" id="UP001170954"/>
    </source>
</evidence>
<dbReference type="RefSeq" id="WP_286652171.1">
    <property type="nucleotide sequence ID" value="NZ_JACAGK010000065.1"/>
</dbReference>
<sequence>MKTSKTTFTAILVCFFAFANAQESELIFDYHLRIYNGVNKVFKKRAVFTWDGKNNATMSHDGELLFKLTLRNRRLEQDHEGRYLVYDAYEAIDDEDWRVIMYESGKFQLWYSANLMFIYNDAEYEKLHKYYK</sequence>
<dbReference type="Proteomes" id="UP001170954">
    <property type="component" value="Unassembled WGS sequence"/>
</dbReference>
<accession>A0ABT7NRY2</accession>
<evidence type="ECO:0000313" key="2">
    <source>
        <dbReference type="EMBL" id="MDM1049983.1"/>
    </source>
</evidence>
<keyword evidence="1" id="KW-0732">Signal</keyword>
<reference evidence="2" key="1">
    <citation type="submission" date="2020-06" db="EMBL/GenBank/DDBJ databases">
        <authorList>
            <person name="Dong N."/>
        </authorList>
    </citation>
    <scope>NUCLEOTIDE SEQUENCE</scope>
    <source>
        <strain evidence="2">R1692</strain>
    </source>
</reference>
<protein>
    <recommendedName>
        <fullName evidence="4">Nicotinic acid mononucleotide adenyltransferase</fullName>
    </recommendedName>
</protein>
<organism evidence="2 3">
    <name type="scientific">Sphingobacterium hotanense</name>
    <dbReference type="NCBI Taxonomy" id="649196"/>
    <lineage>
        <taxon>Bacteria</taxon>
        <taxon>Pseudomonadati</taxon>
        <taxon>Bacteroidota</taxon>
        <taxon>Sphingobacteriia</taxon>
        <taxon>Sphingobacteriales</taxon>
        <taxon>Sphingobacteriaceae</taxon>
        <taxon>Sphingobacterium</taxon>
    </lineage>
</organism>
<gene>
    <name evidence="2" type="ORF">HX018_17220</name>
</gene>
<feature type="signal peptide" evidence="1">
    <location>
        <begin position="1"/>
        <end position="21"/>
    </location>
</feature>
<evidence type="ECO:0008006" key="4">
    <source>
        <dbReference type="Google" id="ProtNLM"/>
    </source>
</evidence>
<name>A0ABT7NRY2_9SPHI</name>
<reference evidence="2" key="2">
    <citation type="journal article" date="2022" name="Sci. Total Environ.">
        <title>Prevalence, transmission, and molecular epidemiology of tet(X)-positive bacteria among humans, animals, and environmental niches in China: An epidemiological, and genomic-based study.</title>
        <authorList>
            <person name="Dong N."/>
            <person name="Zeng Y."/>
            <person name="Cai C."/>
            <person name="Sun C."/>
            <person name="Lu J."/>
            <person name="Liu C."/>
            <person name="Zhou H."/>
            <person name="Sun Q."/>
            <person name="Shu L."/>
            <person name="Wang H."/>
            <person name="Wang Y."/>
            <person name="Wang S."/>
            <person name="Wu C."/>
            <person name="Chan E.W."/>
            <person name="Chen G."/>
            <person name="Shen Z."/>
            <person name="Chen S."/>
            <person name="Zhang R."/>
        </authorList>
    </citation>
    <scope>NUCLEOTIDE SEQUENCE</scope>
    <source>
        <strain evidence="2">R1692</strain>
    </source>
</reference>
<evidence type="ECO:0000256" key="1">
    <source>
        <dbReference type="SAM" id="SignalP"/>
    </source>
</evidence>
<keyword evidence="3" id="KW-1185">Reference proteome</keyword>
<comment type="caution">
    <text evidence="2">The sequence shown here is derived from an EMBL/GenBank/DDBJ whole genome shotgun (WGS) entry which is preliminary data.</text>
</comment>